<dbReference type="EMBL" id="JAUHHV010000006">
    <property type="protein sequence ID" value="KAK1421692.1"/>
    <property type="molecule type" value="Genomic_DNA"/>
</dbReference>
<accession>A0AAD8KJY5</accession>
<protein>
    <submittedName>
        <fullName evidence="2">Uncharacterized protein</fullName>
    </submittedName>
</protein>
<evidence type="ECO:0000256" key="1">
    <source>
        <dbReference type="SAM" id="MobiDB-lite"/>
    </source>
</evidence>
<keyword evidence="3" id="KW-1185">Reference proteome</keyword>
<dbReference type="Proteomes" id="UP001229421">
    <property type="component" value="Unassembled WGS sequence"/>
</dbReference>
<evidence type="ECO:0000313" key="3">
    <source>
        <dbReference type="Proteomes" id="UP001229421"/>
    </source>
</evidence>
<feature type="region of interest" description="Disordered" evidence="1">
    <location>
        <begin position="1"/>
        <end position="105"/>
    </location>
</feature>
<reference evidence="2" key="1">
    <citation type="journal article" date="2023" name="bioRxiv">
        <title>Improved chromosome-level genome assembly for marigold (Tagetes erecta).</title>
        <authorList>
            <person name="Jiang F."/>
            <person name="Yuan L."/>
            <person name="Wang S."/>
            <person name="Wang H."/>
            <person name="Xu D."/>
            <person name="Wang A."/>
            <person name="Fan W."/>
        </authorList>
    </citation>
    <scope>NUCLEOTIDE SEQUENCE</scope>
    <source>
        <strain evidence="2">WSJ</strain>
        <tissue evidence="2">Leaf</tissue>
    </source>
</reference>
<feature type="compositionally biased region" description="Basic and acidic residues" evidence="1">
    <location>
        <begin position="81"/>
        <end position="105"/>
    </location>
</feature>
<name>A0AAD8KJY5_TARER</name>
<gene>
    <name evidence="2" type="ORF">QVD17_24236</name>
</gene>
<sequence>MFTEDKKHEEDDPINEEDEDEEETFSDESKELDEEDSDDESGNDNDDGGIDLNDEYQEDNDPQTNDNEELTGDEENVEEEEKLKENLEESEASLKRERDRREEVRPHKEFVLEARLKRLNNQQSLTIHNEEQYINDPLSHIDDEDDEEGQSNPEIFKRISIGNVMNNLIHSPPRNDSLAIVAYKTLSDEQCKTSIVHVDLEEREIKGGYILIDSNDDDALLKSIDDIQKDNVEAAMYTELYRYGFLEEAMRSMSESELMEVLKDFQRNTAWNDDPTFDIYVIIKQEEERARKFFHPNIHMMTKGHMVKWLTGRGLLNKFEIYEKQTLPVDVDKMKAIAWKYNKVWDSVLVKRGFCTCPISLDVADRNEFINQKMVNHSRSERGLNFKLKLKEYMAKGNQSITTGSLLFLLDVEITTHRSVSPSKSKRHPWPSSPVHATTFFRRITHLNHLAFAYHHYKMQITQNTSQRIN</sequence>
<organism evidence="2 3">
    <name type="scientific">Tagetes erecta</name>
    <name type="common">African marigold</name>
    <dbReference type="NCBI Taxonomy" id="13708"/>
    <lineage>
        <taxon>Eukaryota</taxon>
        <taxon>Viridiplantae</taxon>
        <taxon>Streptophyta</taxon>
        <taxon>Embryophyta</taxon>
        <taxon>Tracheophyta</taxon>
        <taxon>Spermatophyta</taxon>
        <taxon>Magnoliopsida</taxon>
        <taxon>eudicotyledons</taxon>
        <taxon>Gunneridae</taxon>
        <taxon>Pentapetalae</taxon>
        <taxon>asterids</taxon>
        <taxon>campanulids</taxon>
        <taxon>Asterales</taxon>
        <taxon>Asteraceae</taxon>
        <taxon>Asteroideae</taxon>
        <taxon>Heliantheae alliance</taxon>
        <taxon>Tageteae</taxon>
        <taxon>Tagetes</taxon>
    </lineage>
</organism>
<dbReference type="AlphaFoldDB" id="A0AAD8KJY5"/>
<feature type="compositionally biased region" description="Basic and acidic residues" evidence="1">
    <location>
        <begin position="1"/>
        <end position="10"/>
    </location>
</feature>
<feature type="compositionally biased region" description="Acidic residues" evidence="1">
    <location>
        <begin position="11"/>
        <end position="80"/>
    </location>
</feature>
<evidence type="ECO:0000313" key="2">
    <source>
        <dbReference type="EMBL" id="KAK1421692.1"/>
    </source>
</evidence>
<proteinExistence type="predicted"/>
<comment type="caution">
    <text evidence="2">The sequence shown here is derived from an EMBL/GenBank/DDBJ whole genome shotgun (WGS) entry which is preliminary data.</text>
</comment>